<dbReference type="Pfam" id="PF00724">
    <property type="entry name" value="Oxidored_FMN"/>
    <property type="match status" value="1"/>
</dbReference>
<dbReference type="Gene3D" id="3.20.20.70">
    <property type="entry name" value="Aldolase class I"/>
    <property type="match status" value="1"/>
</dbReference>
<evidence type="ECO:0000259" key="1">
    <source>
        <dbReference type="Pfam" id="PF00724"/>
    </source>
</evidence>
<organism evidence="2 3">
    <name type="scientific">Dyadobacter subterraneus</name>
    <dbReference type="NCBI Taxonomy" id="2773304"/>
    <lineage>
        <taxon>Bacteria</taxon>
        <taxon>Pseudomonadati</taxon>
        <taxon>Bacteroidota</taxon>
        <taxon>Cytophagia</taxon>
        <taxon>Cytophagales</taxon>
        <taxon>Spirosomataceae</taxon>
        <taxon>Dyadobacter</taxon>
    </lineage>
</organism>
<dbReference type="PANTHER" id="PTHR22893">
    <property type="entry name" value="NADH OXIDOREDUCTASE-RELATED"/>
    <property type="match status" value="1"/>
</dbReference>
<dbReference type="InterPro" id="IPR001155">
    <property type="entry name" value="OxRdtase_FMN_N"/>
</dbReference>
<dbReference type="InterPro" id="IPR013785">
    <property type="entry name" value="Aldolase_TIM"/>
</dbReference>
<dbReference type="PANTHER" id="PTHR22893:SF91">
    <property type="entry name" value="NADPH DEHYDROGENASE 2-RELATED"/>
    <property type="match status" value="1"/>
</dbReference>
<dbReference type="CDD" id="cd02933">
    <property type="entry name" value="OYE_like_FMN"/>
    <property type="match status" value="1"/>
</dbReference>
<dbReference type="Proteomes" id="UP000634134">
    <property type="component" value="Unassembled WGS sequence"/>
</dbReference>
<dbReference type="SUPFAM" id="SSF51395">
    <property type="entry name" value="FMN-linked oxidoreductases"/>
    <property type="match status" value="1"/>
</dbReference>
<reference evidence="3" key="1">
    <citation type="submission" date="2023-07" db="EMBL/GenBank/DDBJ databases">
        <title>Dyadobacter sp. nov 'subterranea' isolated from contaminted grondwater.</title>
        <authorList>
            <person name="Szabo I."/>
            <person name="Al-Omari J."/>
            <person name="Szerdahelyi S.G."/>
            <person name="Rado J."/>
        </authorList>
    </citation>
    <scope>NUCLEOTIDE SEQUENCE [LARGE SCALE GENOMIC DNA]</scope>
    <source>
        <strain evidence="3">UP-52</strain>
    </source>
</reference>
<evidence type="ECO:0000313" key="3">
    <source>
        <dbReference type="Proteomes" id="UP000634134"/>
    </source>
</evidence>
<proteinExistence type="predicted"/>
<protein>
    <submittedName>
        <fullName evidence="2">Alkene reductase</fullName>
    </submittedName>
</protein>
<comment type="caution">
    <text evidence="2">The sequence shown here is derived from an EMBL/GenBank/DDBJ whole genome shotgun (WGS) entry which is preliminary data.</text>
</comment>
<dbReference type="EMBL" id="JACYGY010000001">
    <property type="protein sequence ID" value="MBE9461530.1"/>
    <property type="molecule type" value="Genomic_DNA"/>
</dbReference>
<evidence type="ECO:0000313" key="2">
    <source>
        <dbReference type="EMBL" id="MBE9461530.1"/>
    </source>
</evidence>
<feature type="domain" description="NADH:flavin oxidoreductase/NADH oxidase N-terminal" evidence="1">
    <location>
        <begin position="6"/>
        <end position="331"/>
    </location>
</feature>
<keyword evidence="3" id="KW-1185">Reference proteome</keyword>
<gene>
    <name evidence="2" type="ORF">IEE83_06520</name>
</gene>
<name>A0ABR9W7U7_9BACT</name>
<dbReference type="InterPro" id="IPR045247">
    <property type="entry name" value="Oye-like"/>
</dbReference>
<dbReference type="RefSeq" id="WP_194119803.1">
    <property type="nucleotide sequence ID" value="NZ_JACYGY010000001.1"/>
</dbReference>
<accession>A0ABR9W7U7</accession>
<sequence>MSKLLAPYNKNGFSLKNHLVMAPMTRSRAIDNIPNDLMAEYYAQRKGAGLIITEGTSPTPEGLGYPRIPGIFSEEQVNGWKKVTDAVHQNNTKIFVQFMHTGRIAHADNLPEGSEVIGVSDIKASGQIFTDKSGMQDHSQPKALTTEEVKKLILSYVKSAENAVQAGFDGVELHGANGYLIEQFLNPNINNRTDQYGGSLENRSSFVLEIVEKMADAIGKDKVGIRFSPFSNMGDLADYDPDEVHQTYAYLAEKLNGIGIVYIHISVSPKIPKETLDAIRSNFKGTIIICNSLTPESAEQMLNDESSDLAAFGRSFLANPDLDKRIETKATLNEVDFSTAYTPGKKGYTDYPVLADTISA</sequence>